<feature type="region of interest" description="Disordered" evidence="1">
    <location>
        <begin position="132"/>
        <end position="158"/>
    </location>
</feature>
<organism evidence="2 3">
    <name type="scientific">Phanerochaete carnosa (strain HHB-10118-sp)</name>
    <name type="common">White-rot fungus</name>
    <name type="synonym">Peniophora carnosa</name>
    <dbReference type="NCBI Taxonomy" id="650164"/>
    <lineage>
        <taxon>Eukaryota</taxon>
        <taxon>Fungi</taxon>
        <taxon>Dikarya</taxon>
        <taxon>Basidiomycota</taxon>
        <taxon>Agaricomycotina</taxon>
        <taxon>Agaricomycetes</taxon>
        <taxon>Polyporales</taxon>
        <taxon>Phanerochaetaceae</taxon>
        <taxon>Phanerochaete</taxon>
    </lineage>
</organism>
<dbReference type="GeneID" id="18911653"/>
<accession>K5WGU9</accession>
<dbReference type="EMBL" id="JH930481">
    <property type="protein sequence ID" value="EKM49427.1"/>
    <property type="molecule type" value="Genomic_DNA"/>
</dbReference>
<dbReference type="Proteomes" id="UP000008370">
    <property type="component" value="Unassembled WGS sequence"/>
</dbReference>
<feature type="compositionally biased region" description="Acidic residues" evidence="1">
    <location>
        <begin position="141"/>
        <end position="152"/>
    </location>
</feature>
<dbReference type="HOGENOM" id="CLU_1441523_0_0_1"/>
<dbReference type="AlphaFoldDB" id="K5WGU9"/>
<dbReference type="KEGG" id="pco:PHACADRAFT_201687"/>
<sequence>MLPLGTTEQFARRGRHNGALAPHRRVPECVLFLGAPNRHALVAALTSKRTHAVRLGSSTGMDVVASMLSFRASAKRSLLGDSCNSSLQEVEEEYGDAIELHDTERSHATVTQADYRHLGDYSRAGAVVPHATGGALSTSGLEEESEKEEEASELTSGSSDVLLLLSLSGPELMQLPPSDAKEECAHAT</sequence>
<name>K5WGU9_PHACS</name>
<reference evidence="2 3" key="1">
    <citation type="journal article" date="2012" name="BMC Genomics">
        <title>Comparative genomics of the white-rot fungi, Phanerochaete carnosa and P. chrysosporium, to elucidate the genetic basis of the distinct wood types they colonize.</title>
        <authorList>
            <person name="Suzuki H."/>
            <person name="MacDonald J."/>
            <person name="Syed K."/>
            <person name="Salamov A."/>
            <person name="Hori C."/>
            <person name="Aerts A."/>
            <person name="Henrissat B."/>
            <person name="Wiebenga A."/>
            <person name="vanKuyk P.A."/>
            <person name="Barry K."/>
            <person name="Lindquist E."/>
            <person name="LaButti K."/>
            <person name="Lapidus A."/>
            <person name="Lucas S."/>
            <person name="Coutinho P."/>
            <person name="Gong Y."/>
            <person name="Samejima M."/>
            <person name="Mahadevan R."/>
            <person name="Abou-Zaid M."/>
            <person name="de Vries R.P."/>
            <person name="Igarashi K."/>
            <person name="Yadav J.S."/>
            <person name="Grigoriev I.V."/>
            <person name="Master E.R."/>
        </authorList>
    </citation>
    <scope>NUCLEOTIDE SEQUENCE [LARGE SCALE GENOMIC DNA]</scope>
    <source>
        <strain evidence="2 3">HHB-10118-sp</strain>
    </source>
</reference>
<keyword evidence="3" id="KW-1185">Reference proteome</keyword>
<protein>
    <submittedName>
        <fullName evidence="2">Uncharacterized protein</fullName>
    </submittedName>
</protein>
<evidence type="ECO:0000313" key="2">
    <source>
        <dbReference type="EMBL" id="EKM49427.1"/>
    </source>
</evidence>
<gene>
    <name evidence="2" type="ORF">PHACADRAFT_201687</name>
</gene>
<dbReference type="RefSeq" id="XP_007402039.1">
    <property type="nucleotide sequence ID" value="XM_007401977.1"/>
</dbReference>
<evidence type="ECO:0000256" key="1">
    <source>
        <dbReference type="SAM" id="MobiDB-lite"/>
    </source>
</evidence>
<evidence type="ECO:0000313" key="3">
    <source>
        <dbReference type="Proteomes" id="UP000008370"/>
    </source>
</evidence>
<proteinExistence type="predicted"/>
<dbReference type="InParanoid" id="K5WGU9"/>